<dbReference type="Pfam" id="PF16874">
    <property type="entry name" value="Glyco_hydro_36C"/>
    <property type="match status" value="1"/>
</dbReference>
<accession>A0A5M8NT15</accession>
<comment type="caution">
    <text evidence="2">The sequence shown here is derived from an EMBL/GenBank/DDBJ whole genome shotgun (WGS) entry which is preliminary data.</text>
</comment>
<dbReference type="Gene3D" id="2.60.40.1180">
    <property type="entry name" value="Golgi alpha-mannosidase II"/>
    <property type="match status" value="1"/>
</dbReference>
<evidence type="ECO:0000259" key="1">
    <source>
        <dbReference type="Pfam" id="PF16874"/>
    </source>
</evidence>
<dbReference type="InterPro" id="IPR031705">
    <property type="entry name" value="Glyco_hydro_36_C"/>
</dbReference>
<evidence type="ECO:0000313" key="2">
    <source>
        <dbReference type="EMBL" id="KAA6300106.1"/>
    </source>
</evidence>
<evidence type="ECO:0000313" key="3">
    <source>
        <dbReference type="Proteomes" id="UP000324575"/>
    </source>
</evidence>
<proteinExistence type="predicted"/>
<gene>
    <name evidence="2" type="ORF">EZS26_003751</name>
</gene>
<feature type="domain" description="Glycosyl hydrolase family 36 C-terminal" evidence="1">
    <location>
        <begin position="23"/>
        <end position="112"/>
    </location>
</feature>
<name>A0A5M8NT15_9BACT</name>
<dbReference type="EMBL" id="SNRX01000140">
    <property type="protein sequence ID" value="KAA6300106.1"/>
    <property type="molecule type" value="Genomic_DNA"/>
</dbReference>
<feature type="non-terminal residue" evidence="2">
    <location>
        <position position="1"/>
    </location>
</feature>
<dbReference type="InterPro" id="IPR013780">
    <property type="entry name" value="Glyco_hydro_b"/>
</dbReference>
<sequence>EIRPTILFGDLYRILSPYTSNRTAYMYVNEAKSEAVVFNFLIRKEIYPTPQPYTLQGLDPAKKYTLTEINKNPDSWSRFSKYEGKTFTGDYLMKVGLLFAMYDEYESVVFKLIENGKL</sequence>
<dbReference type="Proteomes" id="UP000324575">
    <property type="component" value="Unassembled WGS sequence"/>
</dbReference>
<protein>
    <recommendedName>
        <fullName evidence="1">Glycosyl hydrolase family 36 C-terminal domain-containing protein</fullName>
    </recommendedName>
</protein>
<dbReference type="AlphaFoldDB" id="A0A5M8NT15"/>
<reference evidence="2 3" key="1">
    <citation type="submission" date="2019-03" db="EMBL/GenBank/DDBJ databases">
        <title>Single cell metagenomics reveals metabolic interactions within the superorganism composed of flagellate Streblomastix strix and complex community of Bacteroidetes bacteria on its surface.</title>
        <authorList>
            <person name="Treitli S.C."/>
            <person name="Kolisko M."/>
            <person name="Husnik F."/>
            <person name="Keeling P."/>
            <person name="Hampl V."/>
        </authorList>
    </citation>
    <scope>NUCLEOTIDE SEQUENCE [LARGE SCALE GENOMIC DNA]</scope>
    <source>
        <strain evidence="2">St1</strain>
    </source>
</reference>
<organism evidence="2 3">
    <name type="scientific">Candidatus Ordinivivax streblomastigis</name>
    <dbReference type="NCBI Taxonomy" id="2540710"/>
    <lineage>
        <taxon>Bacteria</taxon>
        <taxon>Pseudomonadati</taxon>
        <taxon>Bacteroidota</taxon>
        <taxon>Bacteroidia</taxon>
        <taxon>Bacteroidales</taxon>
        <taxon>Candidatus Ordinivivax</taxon>
    </lineage>
</organism>